<dbReference type="EMBL" id="AZBU02000005">
    <property type="protein sequence ID" value="TKR76369.1"/>
    <property type="molecule type" value="Genomic_DNA"/>
</dbReference>
<sequence length="196" mass="22870">MFDGSHRVDVLKSMLRNGEIPIDEVCCLIHRHPSIEQKCRVPLVQLSAAAGLYTKPLTWWEKPKFLFKLDASTRSSRAVYFVGNEDNQISKSVFVASVDALFLQQKFVLKVTWCVLNKKIEPGCEDQFYRSFNKRDWRKPNFWLFWMPFWIKEWILAQWRVRPVLSGDGRATVKIMASSSCFIVVRALVLDSRSHI</sequence>
<comment type="caution">
    <text evidence="1">The sequence shown here is derived from an EMBL/GenBank/DDBJ whole genome shotgun (WGS) entry which is preliminary data.</text>
</comment>
<gene>
    <name evidence="1" type="ORF">L596_017515</name>
</gene>
<accession>A0A4U5N1X2</accession>
<protein>
    <submittedName>
        <fullName evidence="1">Uncharacterized protein</fullName>
    </submittedName>
</protein>
<evidence type="ECO:0000313" key="1">
    <source>
        <dbReference type="EMBL" id="TKR76369.1"/>
    </source>
</evidence>
<dbReference type="AlphaFoldDB" id="A0A4U5N1X2"/>
<proteinExistence type="predicted"/>
<keyword evidence="2" id="KW-1185">Reference proteome</keyword>
<name>A0A4U5N1X2_STECR</name>
<reference evidence="1 2" key="1">
    <citation type="journal article" date="2015" name="Genome Biol.">
        <title>Comparative genomics of Steinernema reveals deeply conserved gene regulatory networks.</title>
        <authorList>
            <person name="Dillman A.R."/>
            <person name="Macchietto M."/>
            <person name="Porter C.F."/>
            <person name="Rogers A."/>
            <person name="Williams B."/>
            <person name="Antoshechkin I."/>
            <person name="Lee M.M."/>
            <person name="Goodwin Z."/>
            <person name="Lu X."/>
            <person name="Lewis E.E."/>
            <person name="Goodrich-Blair H."/>
            <person name="Stock S.P."/>
            <person name="Adams B.J."/>
            <person name="Sternberg P.W."/>
            <person name="Mortazavi A."/>
        </authorList>
    </citation>
    <scope>NUCLEOTIDE SEQUENCE [LARGE SCALE GENOMIC DNA]</scope>
    <source>
        <strain evidence="1 2">ALL</strain>
    </source>
</reference>
<dbReference type="Proteomes" id="UP000298663">
    <property type="component" value="Unassembled WGS sequence"/>
</dbReference>
<organism evidence="1 2">
    <name type="scientific">Steinernema carpocapsae</name>
    <name type="common">Entomopathogenic nematode</name>
    <dbReference type="NCBI Taxonomy" id="34508"/>
    <lineage>
        <taxon>Eukaryota</taxon>
        <taxon>Metazoa</taxon>
        <taxon>Ecdysozoa</taxon>
        <taxon>Nematoda</taxon>
        <taxon>Chromadorea</taxon>
        <taxon>Rhabditida</taxon>
        <taxon>Tylenchina</taxon>
        <taxon>Panagrolaimomorpha</taxon>
        <taxon>Strongyloidoidea</taxon>
        <taxon>Steinernematidae</taxon>
        <taxon>Steinernema</taxon>
    </lineage>
</organism>
<reference evidence="1 2" key="2">
    <citation type="journal article" date="2019" name="G3 (Bethesda)">
        <title>Hybrid Assembly of the Genome of the Entomopathogenic Nematode Steinernema carpocapsae Identifies the X-Chromosome.</title>
        <authorList>
            <person name="Serra L."/>
            <person name="Macchietto M."/>
            <person name="Macias-Munoz A."/>
            <person name="McGill C.J."/>
            <person name="Rodriguez I.M."/>
            <person name="Rodriguez B."/>
            <person name="Murad R."/>
            <person name="Mortazavi A."/>
        </authorList>
    </citation>
    <scope>NUCLEOTIDE SEQUENCE [LARGE SCALE GENOMIC DNA]</scope>
    <source>
        <strain evidence="1 2">ALL</strain>
    </source>
</reference>
<evidence type="ECO:0000313" key="2">
    <source>
        <dbReference type="Proteomes" id="UP000298663"/>
    </source>
</evidence>